<feature type="transmembrane region" description="Helical" evidence="2">
    <location>
        <begin position="604"/>
        <end position="621"/>
    </location>
</feature>
<dbReference type="Proteomes" id="UP000000503">
    <property type="component" value="Chromosome"/>
</dbReference>
<evidence type="ECO:0000313" key="3">
    <source>
        <dbReference type="EMBL" id="AEJ18282.1"/>
    </source>
</evidence>
<dbReference type="Gene3D" id="1.10.510.10">
    <property type="entry name" value="Transferase(Phosphotransferase) domain 1"/>
    <property type="match status" value="1"/>
</dbReference>
<feature type="compositionally biased region" description="Polar residues" evidence="1">
    <location>
        <begin position="574"/>
        <end position="583"/>
    </location>
</feature>
<keyword evidence="2" id="KW-0812">Transmembrane</keyword>
<dbReference type="KEGG" id="scd:Spica_0113"/>
<reference evidence="4" key="1">
    <citation type="journal article" date="2013" name="Stand. Genomic Sci.">
        <title>Genome sequence of the thermophilic fresh-water bacterium Spirochaeta caldaria type strain (H1(T)), reclassification of Spirochaeta caldaria, Spirochaeta stenostrepta, and Spirochaeta zuelzerae in the genus Treponema as Treponema caldaria comb. nov., Treponema stenostrepta comb. nov., and Treponema zuelzerae comb. nov., and emendation of the genus Treponema.</title>
        <authorList>
            <person name="Abt B."/>
            <person name="Goker M."/>
            <person name="Scheuner C."/>
            <person name="Han C."/>
            <person name="Lu M."/>
            <person name="Misra M."/>
            <person name="Lapidus A."/>
            <person name="Nolan M."/>
            <person name="Lucas S."/>
            <person name="Hammon N."/>
            <person name="Deshpande S."/>
            <person name="Cheng J.F."/>
            <person name="Tapia R."/>
            <person name="Goodwin L.A."/>
            <person name="Pitluck S."/>
            <person name="Liolios K."/>
            <person name="Pagani I."/>
            <person name="Ivanova N."/>
            <person name="Mavromatis K."/>
            <person name="Mikhailova N."/>
            <person name="Huntemann M."/>
            <person name="Pati A."/>
            <person name="Chen A."/>
            <person name="Palaniappan K."/>
            <person name="Land M."/>
            <person name="Hauser L."/>
            <person name="Jeffries C.D."/>
            <person name="Rohde M."/>
            <person name="Spring S."/>
            <person name="Gronow S."/>
            <person name="Detter J.C."/>
            <person name="Bristow J."/>
            <person name="Eisen J.A."/>
            <person name="Markowitz V."/>
            <person name="Hugenholtz P."/>
            <person name="Kyrpides N.C."/>
            <person name="Woyke T."/>
            <person name="Klenk H.P."/>
        </authorList>
    </citation>
    <scope>NUCLEOTIDE SEQUENCE</scope>
    <source>
        <strain evidence="4">ATCC 51460 / DSM 7334 / H1</strain>
    </source>
</reference>
<dbReference type="OrthoDB" id="2485468at2"/>
<name>F8EYC3_GRAC1</name>
<keyword evidence="2" id="KW-1133">Transmembrane helix</keyword>
<keyword evidence="4" id="KW-1185">Reference proteome</keyword>
<dbReference type="AlphaFoldDB" id="F8EYC3"/>
<evidence type="ECO:0000256" key="1">
    <source>
        <dbReference type="SAM" id="MobiDB-lite"/>
    </source>
</evidence>
<protein>
    <submittedName>
        <fullName evidence="3">Nucleic acid binding OB-fold tRNA/helicase-type</fullName>
    </submittedName>
</protein>
<dbReference type="InterPro" id="IPR011009">
    <property type="entry name" value="Kinase-like_dom_sf"/>
</dbReference>
<sequence length="623" mass="68645">MSGWPSLQEYNRALLNSSENLRISGLSDLRLELNNLGLPNALSGGFAYIYQLSYRGGKKALRLFHSVSQDRLPALQKAYTLLGTLRRTADALSDHLVEALWISDCLKVNGNLVPGVVMDWVQAPTLGTWLEQNYRNGEALNRLRYRLAQLQGALETQQVVHGDIQTGNLAVRSDGHILLLDYDGFQQAGSEYRSWEQGHIHFQHPDTFSTWTAGGAVGSGTAGAGPSGFVTGVELSRIQAIDRFPFIVIDLGLALLAAQPALFDQFCQGENIVFTADDFIDPRGSAALAALGTVQELEGARSAFLSICEGPASAVPSLRDFHEACGIHLTEAGQVRTGAVQFTVEKPWEGEKAGEQETVGRKRRNRAYRSVYPVYDGRNFPLGNSAPMGQKIELIGKVREVKYGFTKYGKPYAFVNFTDWKQDGIKLIFWSEDLEACRDRKPDVTWEGKWISAIGLVDEPYKSPKFSTLQYSITIHEPNQIRLISESEARRRLKKHSGIDMEDYDDEAEAEDEAEIATDPFLGRSPSFSSGISGNAAYGFSRSGSASTGTKKPSNAELLRQLSRPASPAAEQPATASSRQTGPQDVWPYNTLSKEPESKNHGCLWFVIGVIAVVLYIYLTGRH</sequence>
<dbReference type="RefSeq" id="WP_013967595.1">
    <property type="nucleotide sequence ID" value="NC_015732.1"/>
</dbReference>
<evidence type="ECO:0000313" key="4">
    <source>
        <dbReference type="Proteomes" id="UP000000503"/>
    </source>
</evidence>
<evidence type="ECO:0000256" key="2">
    <source>
        <dbReference type="SAM" id="Phobius"/>
    </source>
</evidence>
<dbReference type="HOGENOM" id="CLU_438657_0_0_12"/>
<dbReference type="STRING" id="744872.Spica_0113"/>
<dbReference type="eggNOG" id="COG0515">
    <property type="taxonomic scope" value="Bacteria"/>
</dbReference>
<gene>
    <name evidence="3" type="ordered locus">Spica_0113</name>
</gene>
<dbReference type="EMBL" id="CP002868">
    <property type="protein sequence ID" value="AEJ18282.1"/>
    <property type="molecule type" value="Genomic_DNA"/>
</dbReference>
<organism evidence="3 4">
    <name type="scientific">Gracilinema caldarium (strain ATCC 51460 / DSM 7334 / H1)</name>
    <name type="common">Treponema caldarium</name>
    <dbReference type="NCBI Taxonomy" id="744872"/>
    <lineage>
        <taxon>Bacteria</taxon>
        <taxon>Pseudomonadati</taxon>
        <taxon>Spirochaetota</taxon>
        <taxon>Spirochaetia</taxon>
        <taxon>Spirochaetales</taxon>
        <taxon>Breznakiellaceae</taxon>
        <taxon>Gracilinema</taxon>
    </lineage>
</organism>
<feature type="region of interest" description="Disordered" evidence="1">
    <location>
        <begin position="563"/>
        <end position="593"/>
    </location>
</feature>
<dbReference type="SUPFAM" id="SSF56112">
    <property type="entry name" value="Protein kinase-like (PK-like)"/>
    <property type="match status" value="1"/>
</dbReference>
<proteinExistence type="predicted"/>
<accession>F8EYC3</accession>
<keyword evidence="2" id="KW-0472">Membrane</keyword>